<dbReference type="NCBIfam" id="TIGR02989">
    <property type="entry name" value="Sig-70_gvs1"/>
    <property type="match status" value="1"/>
</dbReference>
<evidence type="ECO:0000256" key="4">
    <source>
        <dbReference type="ARBA" id="ARBA00023163"/>
    </source>
</evidence>
<dbReference type="InterPro" id="IPR039425">
    <property type="entry name" value="RNA_pol_sigma-70-like"/>
</dbReference>
<reference evidence="6 7" key="1">
    <citation type="submission" date="2024-04" db="EMBL/GenBank/DDBJ databases">
        <title>Luteolibacter sp. isolated from soil.</title>
        <authorList>
            <person name="An J."/>
        </authorList>
    </citation>
    <scope>NUCLEOTIDE SEQUENCE [LARGE SCALE GENOMIC DNA]</scope>
    <source>
        <strain evidence="6 7">Y139</strain>
    </source>
</reference>
<protein>
    <submittedName>
        <fullName evidence="6">Sigma-70 family RNA polymerase sigma factor</fullName>
    </submittedName>
</protein>
<keyword evidence="2" id="KW-0805">Transcription regulation</keyword>
<dbReference type="Pfam" id="PF04542">
    <property type="entry name" value="Sigma70_r2"/>
    <property type="match status" value="1"/>
</dbReference>
<dbReference type="PANTHER" id="PTHR43133">
    <property type="entry name" value="RNA POLYMERASE ECF-TYPE SIGMA FACTO"/>
    <property type="match status" value="1"/>
</dbReference>
<keyword evidence="7" id="KW-1185">Reference proteome</keyword>
<evidence type="ECO:0000259" key="5">
    <source>
        <dbReference type="Pfam" id="PF04542"/>
    </source>
</evidence>
<proteinExistence type="inferred from homology"/>
<name>A0ABU9APV7_9BACT</name>
<dbReference type="InterPro" id="IPR014284">
    <property type="entry name" value="RNA_pol_sigma-70_dom"/>
</dbReference>
<keyword evidence="4" id="KW-0804">Transcription</keyword>
<evidence type="ECO:0000256" key="2">
    <source>
        <dbReference type="ARBA" id="ARBA00023015"/>
    </source>
</evidence>
<dbReference type="Gene3D" id="1.10.1740.10">
    <property type="match status" value="1"/>
</dbReference>
<evidence type="ECO:0000313" key="6">
    <source>
        <dbReference type="EMBL" id="MEK7949753.1"/>
    </source>
</evidence>
<feature type="domain" description="RNA polymerase sigma-70 region 2" evidence="5">
    <location>
        <begin position="48"/>
        <end position="109"/>
    </location>
</feature>
<dbReference type="SUPFAM" id="SSF88659">
    <property type="entry name" value="Sigma3 and sigma4 domains of RNA polymerase sigma factors"/>
    <property type="match status" value="1"/>
</dbReference>
<dbReference type="InterPro" id="IPR007627">
    <property type="entry name" value="RNA_pol_sigma70_r2"/>
</dbReference>
<dbReference type="Proteomes" id="UP001371305">
    <property type="component" value="Unassembled WGS sequence"/>
</dbReference>
<organism evidence="6 7">
    <name type="scientific">Luteolibacter soli</name>
    <dbReference type="NCBI Taxonomy" id="3135280"/>
    <lineage>
        <taxon>Bacteria</taxon>
        <taxon>Pseudomonadati</taxon>
        <taxon>Verrucomicrobiota</taxon>
        <taxon>Verrucomicrobiia</taxon>
        <taxon>Verrucomicrobiales</taxon>
        <taxon>Verrucomicrobiaceae</taxon>
        <taxon>Luteolibacter</taxon>
    </lineage>
</organism>
<dbReference type="InterPro" id="IPR013325">
    <property type="entry name" value="RNA_pol_sigma_r2"/>
</dbReference>
<comment type="similarity">
    <text evidence="1">Belongs to the sigma-70 factor family. ECF subfamily.</text>
</comment>
<dbReference type="PANTHER" id="PTHR43133:SF51">
    <property type="entry name" value="RNA POLYMERASE SIGMA FACTOR"/>
    <property type="match status" value="1"/>
</dbReference>
<evidence type="ECO:0000256" key="3">
    <source>
        <dbReference type="ARBA" id="ARBA00023082"/>
    </source>
</evidence>
<dbReference type="RefSeq" id="WP_341403171.1">
    <property type="nucleotide sequence ID" value="NZ_JBBUKT010000001.1"/>
</dbReference>
<dbReference type="InterPro" id="IPR014331">
    <property type="entry name" value="RNA_pol_sigma70_ECF_RHOBA"/>
</dbReference>
<evidence type="ECO:0000256" key="1">
    <source>
        <dbReference type="ARBA" id="ARBA00010641"/>
    </source>
</evidence>
<dbReference type="NCBIfam" id="TIGR02937">
    <property type="entry name" value="sigma70-ECF"/>
    <property type="match status" value="1"/>
</dbReference>
<dbReference type="Gene3D" id="1.10.10.10">
    <property type="entry name" value="Winged helix-like DNA-binding domain superfamily/Winged helix DNA-binding domain"/>
    <property type="match status" value="1"/>
</dbReference>
<dbReference type="InterPro" id="IPR013324">
    <property type="entry name" value="RNA_pol_sigma_r3/r4-like"/>
</dbReference>
<dbReference type="EMBL" id="JBBUKT010000001">
    <property type="protein sequence ID" value="MEK7949753.1"/>
    <property type="molecule type" value="Genomic_DNA"/>
</dbReference>
<comment type="caution">
    <text evidence="6">The sequence shown here is derived from an EMBL/GenBank/DDBJ whole genome shotgun (WGS) entry which is preliminary data.</text>
</comment>
<gene>
    <name evidence="6" type="ORF">WKV53_04580</name>
</gene>
<dbReference type="SUPFAM" id="SSF88946">
    <property type="entry name" value="Sigma2 domain of RNA polymerase sigma factors"/>
    <property type="match status" value="1"/>
</dbReference>
<accession>A0ABU9APV7</accession>
<sequence>MERKNFRHQFSFRLNRQRIKVVASTVEERQEAQDLEEFVTAMTNCQADLFVFIRMLCGDSHLAADIRQAVNVTLWRKRDDFTLGTNFRNWAYRVADFEVKSQLRKLRRRQCSPLDDGLLERFATELPAAVDELPERRVALARCMERLNARDLELIRHRYWSEGSLEAHAKSTNRSVGTLKARLFQLRTLLRQCVRQRLLEAHE</sequence>
<evidence type="ECO:0000313" key="7">
    <source>
        <dbReference type="Proteomes" id="UP001371305"/>
    </source>
</evidence>
<dbReference type="InterPro" id="IPR036388">
    <property type="entry name" value="WH-like_DNA-bd_sf"/>
</dbReference>
<keyword evidence="3" id="KW-0731">Sigma factor</keyword>